<protein>
    <submittedName>
        <fullName evidence="2">GNAT family acetyltransferase</fullName>
    </submittedName>
</protein>
<evidence type="ECO:0000259" key="1">
    <source>
        <dbReference type="PROSITE" id="PS51186"/>
    </source>
</evidence>
<dbReference type="CDD" id="cd04301">
    <property type="entry name" value="NAT_SF"/>
    <property type="match status" value="1"/>
</dbReference>
<evidence type="ECO:0000313" key="2">
    <source>
        <dbReference type="EMBL" id="GHB70227.1"/>
    </source>
</evidence>
<dbReference type="AlphaFoldDB" id="A0A8J3D462"/>
<dbReference type="Pfam" id="PF13673">
    <property type="entry name" value="Acetyltransf_10"/>
    <property type="match status" value="1"/>
</dbReference>
<evidence type="ECO:0000313" key="3">
    <source>
        <dbReference type="Proteomes" id="UP000598271"/>
    </source>
</evidence>
<accession>A0A8J3D462</accession>
<reference evidence="2 3" key="1">
    <citation type="journal article" date="2014" name="Int. J. Syst. Evol. Microbiol.">
        <title>Complete genome sequence of Corynebacterium casei LMG S-19264T (=DSM 44701T), isolated from a smear-ripened cheese.</title>
        <authorList>
            <consortium name="US DOE Joint Genome Institute (JGI-PGF)"/>
            <person name="Walter F."/>
            <person name="Albersmeier A."/>
            <person name="Kalinowski J."/>
            <person name="Ruckert C."/>
        </authorList>
    </citation>
    <scope>NUCLEOTIDE SEQUENCE [LARGE SCALE GENOMIC DNA]</scope>
    <source>
        <strain evidence="2 3">KCTC 12866</strain>
    </source>
</reference>
<dbReference type="EMBL" id="BMXF01000002">
    <property type="protein sequence ID" value="GHB70227.1"/>
    <property type="molecule type" value="Genomic_DNA"/>
</dbReference>
<comment type="caution">
    <text evidence="2">The sequence shown here is derived from an EMBL/GenBank/DDBJ whole genome shotgun (WGS) entry which is preliminary data.</text>
</comment>
<dbReference type="GO" id="GO:0016747">
    <property type="term" value="F:acyltransferase activity, transferring groups other than amino-acyl groups"/>
    <property type="evidence" value="ECO:0007669"/>
    <property type="project" value="InterPro"/>
</dbReference>
<keyword evidence="3" id="KW-1185">Reference proteome</keyword>
<organism evidence="2 3">
    <name type="scientific">Persicitalea jodogahamensis</name>
    <dbReference type="NCBI Taxonomy" id="402147"/>
    <lineage>
        <taxon>Bacteria</taxon>
        <taxon>Pseudomonadati</taxon>
        <taxon>Bacteroidota</taxon>
        <taxon>Cytophagia</taxon>
        <taxon>Cytophagales</taxon>
        <taxon>Spirosomataceae</taxon>
        <taxon>Persicitalea</taxon>
    </lineage>
</organism>
<dbReference type="InterPro" id="IPR016181">
    <property type="entry name" value="Acyl_CoA_acyltransferase"/>
</dbReference>
<dbReference type="SUPFAM" id="SSF55729">
    <property type="entry name" value="Acyl-CoA N-acyltransferases (Nat)"/>
    <property type="match status" value="1"/>
</dbReference>
<feature type="domain" description="N-acetyltransferase" evidence="1">
    <location>
        <begin position="10"/>
        <end position="153"/>
    </location>
</feature>
<sequence length="153" mass="17623">MFMQINWTLKTFPELSLDELYTLLRLRNEVFIVEQNCPFPDLDGKDQLCHHLLGLSEDSSSLVAYTRVVPPGVIYDFASIGRVATALTVRRYGVGRELMRRSITAVEDLYGPVPIQIGAQRYLQKFYESFGFRQLGDMYLEDGIEHILMLRDV</sequence>
<gene>
    <name evidence="2" type="ORF">GCM10007390_24810</name>
</gene>
<dbReference type="InterPro" id="IPR000182">
    <property type="entry name" value="GNAT_dom"/>
</dbReference>
<dbReference type="Proteomes" id="UP000598271">
    <property type="component" value="Unassembled WGS sequence"/>
</dbReference>
<dbReference type="RefSeq" id="WP_189564749.1">
    <property type="nucleotide sequence ID" value="NZ_JBHMDR010000007.1"/>
</dbReference>
<dbReference type="Gene3D" id="3.40.630.30">
    <property type="match status" value="1"/>
</dbReference>
<dbReference type="PROSITE" id="PS51186">
    <property type="entry name" value="GNAT"/>
    <property type="match status" value="1"/>
</dbReference>
<name>A0A8J3D462_9BACT</name>
<proteinExistence type="predicted"/>